<evidence type="ECO:0000256" key="7">
    <source>
        <dbReference type="ARBA" id="ARBA00022840"/>
    </source>
</evidence>
<dbReference type="PANTHER" id="PTHR11441">
    <property type="entry name" value="THYMIDINE KINASE"/>
    <property type="match status" value="1"/>
</dbReference>
<feature type="binding site" evidence="8">
    <location>
        <position position="180"/>
    </location>
    <ligand>
        <name>Zn(2+)</name>
        <dbReference type="ChEBI" id="CHEBI:29105"/>
    </ligand>
</feature>
<keyword evidence="3 8" id="KW-0237">DNA synthesis</keyword>
<evidence type="ECO:0000313" key="14">
    <source>
        <dbReference type="EMBL" id="KUK67791.1"/>
    </source>
</evidence>
<keyword evidence="8" id="KW-0862">Zinc</keyword>
<keyword evidence="8" id="KW-0963">Cytoplasm</keyword>
<dbReference type="PIRSF" id="PIRSF035805">
    <property type="entry name" value="TK_cell"/>
    <property type="match status" value="1"/>
</dbReference>
<dbReference type="GO" id="GO:0008270">
    <property type="term" value="F:zinc ion binding"/>
    <property type="evidence" value="ECO:0007669"/>
    <property type="project" value="UniProtKB-UniRule"/>
</dbReference>
<comment type="catalytic activity">
    <reaction evidence="8 11">
        <text>thymidine + ATP = dTMP + ADP + H(+)</text>
        <dbReference type="Rhea" id="RHEA:19129"/>
        <dbReference type="ChEBI" id="CHEBI:15378"/>
        <dbReference type="ChEBI" id="CHEBI:17748"/>
        <dbReference type="ChEBI" id="CHEBI:30616"/>
        <dbReference type="ChEBI" id="CHEBI:63528"/>
        <dbReference type="ChEBI" id="CHEBI:456216"/>
        <dbReference type="EC" id="2.7.1.21"/>
    </reaction>
</comment>
<dbReference type="GO" id="GO:0046104">
    <property type="term" value="P:thymidine metabolic process"/>
    <property type="evidence" value="ECO:0007669"/>
    <property type="project" value="TreeGrafter"/>
</dbReference>
<dbReference type="GO" id="GO:0004797">
    <property type="term" value="F:thymidine kinase activity"/>
    <property type="evidence" value="ECO:0007669"/>
    <property type="project" value="UniProtKB-UniRule"/>
</dbReference>
<dbReference type="EMBL" id="LGGW01000093">
    <property type="protein sequence ID" value="KUK89398.1"/>
    <property type="molecule type" value="Genomic_DNA"/>
</dbReference>
<evidence type="ECO:0000313" key="15">
    <source>
        <dbReference type="EMBL" id="KUK89398.1"/>
    </source>
</evidence>
<dbReference type="SUPFAM" id="SSF52540">
    <property type="entry name" value="P-loop containing nucleoside triphosphate hydrolases"/>
    <property type="match status" value="1"/>
</dbReference>
<dbReference type="InterPro" id="IPR027417">
    <property type="entry name" value="P-loop_NTPase"/>
</dbReference>
<dbReference type="InterPro" id="IPR020633">
    <property type="entry name" value="Thymidine_kinase_CS"/>
</dbReference>
<dbReference type="Proteomes" id="UP000055014">
    <property type="component" value="Unassembled WGS sequence"/>
</dbReference>
<dbReference type="EMBL" id="LGGH01000069">
    <property type="protein sequence ID" value="KUK67791.1"/>
    <property type="molecule type" value="Genomic_DNA"/>
</dbReference>
<protein>
    <recommendedName>
        <fullName evidence="2 8">Thymidine kinase</fullName>
        <ecNumber evidence="2 8">2.7.1.21</ecNumber>
    </recommendedName>
</protein>
<comment type="subcellular location">
    <subcellularLocation>
        <location evidence="8">Cytoplasm</location>
    </subcellularLocation>
</comment>
<dbReference type="Gene3D" id="3.30.60.20">
    <property type="match status" value="1"/>
</dbReference>
<dbReference type="GO" id="GO:0071897">
    <property type="term" value="P:DNA biosynthetic process"/>
    <property type="evidence" value="ECO:0007669"/>
    <property type="project" value="UniProtKB-KW"/>
</dbReference>
<comment type="subunit">
    <text evidence="8">Homotetramer.</text>
</comment>
<feature type="binding site" evidence="8">
    <location>
        <begin position="86"/>
        <end position="89"/>
    </location>
    <ligand>
        <name>ATP</name>
        <dbReference type="ChEBI" id="CHEBI:30616"/>
    </ligand>
</feature>
<feature type="binding site" evidence="8">
    <location>
        <begin position="10"/>
        <end position="17"/>
    </location>
    <ligand>
        <name>ATP</name>
        <dbReference type="ChEBI" id="CHEBI:30616"/>
    </ligand>
</feature>
<keyword evidence="8" id="KW-0479">Metal-binding</keyword>
<dbReference type="Pfam" id="PF00265">
    <property type="entry name" value="TK"/>
    <property type="match status" value="1"/>
</dbReference>
<feature type="binding site" evidence="8">
    <location>
        <position position="143"/>
    </location>
    <ligand>
        <name>Zn(2+)</name>
        <dbReference type="ChEBI" id="CHEBI:29105"/>
    </ligand>
</feature>
<reference evidence="16 17" key="2">
    <citation type="journal article" date="2015" name="MBio">
        <title>Genome-Resolved Metagenomic Analysis Reveals Roles for Candidate Phyla and Other Microbial Community Members in Biogeochemical Transformations in Oil Reservoirs.</title>
        <authorList>
            <person name="Hu P."/>
            <person name="Tom L."/>
            <person name="Singh A."/>
            <person name="Thomas B.C."/>
            <person name="Baker B.J."/>
            <person name="Piceno Y.M."/>
            <person name="Andersen G.L."/>
            <person name="Banfield J.F."/>
        </authorList>
    </citation>
    <scope>NUCLEOTIDE SEQUENCE [LARGE SCALE GENOMIC DNA]</scope>
</reference>
<sequence>MSGKLTVVVGPMYSGKTSTLLSMVEIYTLGKKRIRVFKPIIDTRYSSNHVVSHSGQMAEAINVNDSSRIEEIVSRENEKLDAIFIDETNFFDQGLLEVVQKMIFGGIDVFCVGLDLSYKHRPFAVTANLMAAADEVIKKKAVCHICGEYNATVTHRISGAIDTEIDVGGMEKYIAVCRDCYMKLNSSNHE</sequence>
<dbReference type="SUPFAM" id="SSF57716">
    <property type="entry name" value="Glucocorticoid receptor-like (DNA-binding domain)"/>
    <property type="match status" value="1"/>
</dbReference>
<dbReference type="InterPro" id="IPR001267">
    <property type="entry name" value="Thymidine_kinase"/>
</dbReference>
<accession>A0A101I6U6</accession>
<evidence type="ECO:0000256" key="10">
    <source>
        <dbReference type="PIRSR" id="PIRSR035805-2"/>
    </source>
</evidence>
<dbReference type="Proteomes" id="UP000054260">
    <property type="component" value="Unassembled WGS sequence"/>
</dbReference>
<evidence type="ECO:0000256" key="9">
    <source>
        <dbReference type="PIRSR" id="PIRSR035805-1"/>
    </source>
</evidence>
<evidence type="ECO:0000256" key="12">
    <source>
        <dbReference type="RuleBase" id="RU004165"/>
    </source>
</evidence>
<comment type="caution">
    <text evidence="15">The sequence shown here is derived from an EMBL/GenBank/DDBJ whole genome shotgun (WGS) entry which is preliminary data.</text>
</comment>
<dbReference type="Proteomes" id="UP000264215">
    <property type="component" value="Unassembled WGS sequence"/>
</dbReference>
<evidence type="ECO:0000256" key="3">
    <source>
        <dbReference type="ARBA" id="ARBA00022634"/>
    </source>
</evidence>
<proteinExistence type="inferred from homology"/>
<evidence type="ECO:0000256" key="5">
    <source>
        <dbReference type="ARBA" id="ARBA00022741"/>
    </source>
</evidence>
<evidence type="ECO:0000256" key="8">
    <source>
        <dbReference type="HAMAP-Rule" id="MF_00124"/>
    </source>
</evidence>
<evidence type="ECO:0000313" key="18">
    <source>
        <dbReference type="Proteomes" id="UP000264215"/>
    </source>
</evidence>
<keyword evidence="4 8" id="KW-0808">Transferase</keyword>
<organism evidence="15 17">
    <name type="scientific">Mesotoga infera</name>
    <dbReference type="NCBI Taxonomy" id="1236046"/>
    <lineage>
        <taxon>Bacteria</taxon>
        <taxon>Thermotogati</taxon>
        <taxon>Thermotogota</taxon>
        <taxon>Thermotogae</taxon>
        <taxon>Kosmotogales</taxon>
        <taxon>Kosmotogaceae</taxon>
        <taxon>Mesotoga</taxon>
    </lineage>
</organism>
<reference evidence="13 18" key="3">
    <citation type="journal article" date="2018" name="Nat. Biotechnol.">
        <title>A standardized bacterial taxonomy based on genome phylogeny substantially revises the tree of life.</title>
        <authorList>
            <person name="Parks D.H."/>
            <person name="Chuvochina M."/>
            <person name="Waite D.W."/>
            <person name="Rinke C."/>
            <person name="Skarshewski A."/>
            <person name="Chaumeil P.A."/>
            <person name="Hugenholtz P."/>
        </authorList>
    </citation>
    <scope>NUCLEOTIDE SEQUENCE [LARGE SCALE GENOMIC DNA]</scope>
    <source>
        <strain evidence="13">UBA9905</strain>
    </source>
</reference>
<feature type="active site" description="Proton acceptor" evidence="8 9">
    <location>
        <position position="87"/>
    </location>
</feature>
<reference evidence="15" key="1">
    <citation type="journal article" date="2015" name="MBio">
        <title>Genome-resolved metagenomic analysis reveals roles for candidate phyla and other microbial community members in biogeochemical transformations in oil reservoirs.</title>
        <authorList>
            <person name="Hu P."/>
            <person name="Tom L."/>
            <person name="Singh A."/>
            <person name="Thomas B.C."/>
            <person name="Baker B.J."/>
            <person name="Piceno Y.M."/>
            <person name="Andersen G.L."/>
            <person name="Banfield J.F."/>
        </authorList>
    </citation>
    <scope>NUCLEOTIDE SEQUENCE [LARGE SCALE GENOMIC DNA]</scope>
    <source>
        <strain evidence="14">46_47</strain>
        <strain evidence="15">46_70</strain>
    </source>
</reference>
<name>A0A101I6U6_9BACT</name>
<dbReference type="PATRIC" id="fig|1236046.5.peg.838"/>
<dbReference type="NCBIfam" id="NF003296">
    <property type="entry name" value="PRK04296.1-1"/>
    <property type="match status" value="1"/>
</dbReference>
<keyword evidence="5 8" id="KW-0547">Nucleotide-binding</keyword>
<evidence type="ECO:0000256" key="6">
    <source>
        <dbReference type="ARBA" id="ARBA00022777"/>
    </source>
</evidence>
<feature type="binding site" evidence="8">
    <location>
        <position position="146"/>
    </location>
    <ligand>
        <name>Zn(2+)</name>
        <dbReference type="ChEBI" id="CHEBI:29105"/>
    </ligand>
</feature>
<dbReference type="PANTHER" id="PTHR11441:SF0">
    <property type="entry name" value="THYMIDINE KINASE, CYTOSOLIC"/>
    <property type="match status" value="1"/>
</dbReference>
<evidence type="ECO:0000256" key="4">
    <source>
        <dbReference type="ARBA" id="ARBA00022679"/>
    </source>
</evidence>
<feature type="binding site" evidence="10">
    <location>
        <position position="173"/>
    </location>
    <ligand>
        <name>substrate</name>
    </ligand>
</feature>
<feature type="binding site" evidence="8">
    <location>
        <position position="177"/>
    </location>
    <ligand>
        <name>Zn(2+)</name>
        <dbReference type="ChEBI" id="CHEBI:29105"/>
    </ligand>
</feature>
<dbReference type="AlphaFoldDB" id="A0A101I6U6"/>
<dbReference type="EMBL" id="DQBS01000193">
    <property type="protein sequence ID" value="HCO70630.1"/>
    <property type="molecule type" value="Genomic_DNA"/>
</dbReference>
<dbReference type="PROSITE" id="PS00603">
    <property type="entry name" value="TK_CELLULAR_TYPE"/>
    <property type="match status" value="1"/>
</dbReference>
<dbReference type="GO" id="GO:0005524">
    <property type="term" value="F:ATP binding"/>
    <property type="evidence" value="ECO:0007669"/>
    <property type="project" value="UniProtKB-UniRule"/>
</dbReference>
<gene>
    <name evidence="8" type="primary">tdk</name>
    <name evidence="13" type="ORF">DIT26_08700</name>
    <name evidence="14" type="ORF">XD86_0599</name>
    <name evidence="15" type="ORF">XE02_1045</name>
</gene>
<evidence type="ECO:0000313" key="16">
    <source>
        <dbReference type="Proteomes" id="UP000054260"/>
    </source>
</evidence>
<dbReference type="EC" id="2.7.1.21" evidence="2 8"/>
<evidence type="ECO:0000313" key="17">
    <source>
        <dbReference type="Proteomes" id="UP000055014"/>
    </source>
</evidence>
<keyword evidence="7 8" id="KW-0067">ATP-binding</keyword>
<evidence type="ECO:0000313" key="13">
    <source>
        <dbReference type="EMBL" id="HCO70630.1"/>
    </source>
</evidence>
<dbReference type="HAMAP" id="MF_00124">
    <property type="entry name" value="Thymidine_kinase"/>
    <property type="match status" value="1"/>
</dbReference>
<evidence type="ECO:0000256" key="2">
    <source>
        <dbReference type="ARBA" id="ARBA00012118"/>
    </source>
</evidence>
<comment type="similarity">
    <text evidence="1 8 12">Belongs to the thymidine kinase family.</text>
</comment>
<evidence type="ECO:0000256" key="1">
    <source>
        <dbReference type="ARBA" id="ARBA00007587"/>
    </source>
</evidence>
<dbReference type="GO" id="GO:0005829">
    <property type="term" value="C:cytosol"/>
    <property type="evidence" value="ECO:0007669"/>
    <property type="project" value="TreeGrafter"/>
</dbReference>
<feature type="binding site" evidence="10">
    <location>
        <begin position="165"/>
        <end position="168"/>
    </location>
    <ligand>
        <name>substrate</name>
    </ligand>
</feature>
<dbReference type="Gene3D" id="3.40.50.300">
    <property type="entry name" value="P-loop containing nucleotide triphosphate hydrolases"/>
    <property type="match status" value="1"/>
</dbReference>
<keyword evidence="6 8" id="KW-0418">Kinase</keyword>
<evidence type="ECO:0000256" key="11">
    <source>
        <dbReference type="RuleBase" id="RU000544"/>
    </source>
</evidence>